<sequence length="396" mass="42086">MTLSLRLPDGAGGLQTYQLVGQPIAHGNYAPATSRLAFAAAHVVPDPLADNSPGAPAVIDWEHTLEFRRHLWSLGLSVAEAMDTAQRGMGLDWPATKELIRRSAAEAPTRAHDGADDGATKRIAVGVGTDQLIAGVHPLDAVIAAYEEQLAVAEEAGAQPILMASRALCAAAGSPDDYRKVYDRLLSQSSRPVILHWLGSMFDPALAGYWGSDSLDTAAEVVVELINENAAHVDGIKISLLDASKEVALRNRLPQGVRLYTGDDFNYPSLIRGDGERYSDALLGIFAAIAPAAAAALKALDEGDLTQYDEVFAPTVPLARQIFSAPTYYYKTGIAFLAWLNGHQPGFGMVGGLQTGRSLPHLADTFRLADAAGVLTNPELAVDRFRKLLVVGGVDA</sequence>
<reference evidence="1 2" key="1">
    <citation type="journal article" date="2015" name="Stand. Genomic Sci.">
        <title>Genomic Encyclopedia of Bacterial and Archaeal Type Strains, Phase III: the genomes of soil and plant-associated and newly described type strains.</title>
        <authorList>
            <person name="Whitman W.B."/>
            <person name="Woyke T."/>
            <person name="Klenk H.P."/>
            <person name="Zhou Y."/>
            <person name="Lilburn T.G."/>
            <person name="Beck B.J."/>
            <person name="De Vos P."/>
            <person name="Vandamme P."/>
            <person name="Eisen J.A."/>
            <person name="Garrity G."/>
            <person name="Hugenholtz P."/>
            <person name="Kyrpides N.C."/>
        </authorList>
    </citation>
    <scope>NUCLEOTIDE SEQUENCE [LARGE SCALE GENOMIC DNA]</scope>
    <source>
        <strain evidence="1 2">VKM Ac-2538</strain>
    </source>
</reference>
<gene>
    <name evidence="1" type="ORF">EV644_13240</name>
</gene>
<keyword evidence="2" id="KW-1185">Reference proteome</keyword>
<evidence type="ECO:0000313" key="2">
    <source>
        <dbReference type="Proteomes" id="UP000295818"/>
    </source>
</evidence>
<name>A0ABY2B7V4_9ACTN</name>
<dbReference type="Pfam" id="PF06187">
    <property type="entry name" value="DUF993"/>
    <property type="match status" value="1"/>
</dbReference>
<organism evidence="1 2">
    <name type="scientific">Kribbella orskensis</name>
    <dbReference type="NCBI Taxonomy" id="2512216"/>
    <lineage>
        <taxon>Bacteria</taxon>
        <taxon>Bacillati</taxon>
        <taxon>Actinomycetota</taxon>
        <taxon>Actinomycetes</taxon>
        <taxon>Propionibacteriales</taxon>
        <taxon>Kribbellaceae</taxon>
        <taxon>Kribbella</taxon>
    </lineage>
</organism>
<accession>A0ABY2B7V4</accession>
<dbReference type="Proteomes" id="UP000295818">
    <property type="component" value="Unassembled WGS sequence"/>
</dbReference>
<dbReference type="RefSeq" id="WP_132196375.1">
    <property type="nucleotide sequence ID" value="NZ_SLWM01000032.1"/>
</dbReference>
<dbReference type="Gene3D" id="3.20.20.70">
    <property type="entry name" value="Aldolase class I"/>
    <property type="match status" value="1"/>
</dbReference>
<comment type="caution">
    <text evidence="1">The sequence shown here is derived from an EMBL/GenBank/DDBJ whole genome shotgun (WGS) entry which is preliminary data.</text>
</comment>
<dbReference type="InterPro" id="IPR009334">
    <property type="entry name" value="DUF993"/>
</dbReference>
<dbReference type="SUPFAM" id="SSF51569">
    <property type="entry name" value="Aldolase"/>
    <property type="match status" value="1"/>
</dbReference>
<proteinExistence type="predicted"/>
<dbReference type="InterPro" id="IPR013785">
    <property type="entry name" value="Aldolase_TIM"/>
</dbReference>
<dbReference type="EMBL" id="SLWM01000032">
    <property type="protein sequence ID" value="TCO11309.1"/>
    <property type="molecule type" value="Genomic_DNA"/>
</dbReference>
<protein>
    <submittedName>
        <fullName evidence="1">Uncharacterized protein DUF993</fullName>
    </submittedName>
</protein>
<evidence type="ECO:0000313" key="1">
    <source>
        <dbReference type="EMBL" id="TCO11309.1"/>
    </source>
</evidence>